<dbReference type="SUPFAM" id="SSF48150">
    <property type="entry name" value="DNA-glycosylase"/>
    <property type="match status" value="1"/>
</dbReference>
<dbReference type="Gene3D" id="1.10.1670.10">
    <property type="entry name" value="Helix-hairpin-Helix base-excision DNA repair enzymes (C-terminal)"/>
    <property type="match status" value="1"/>
</dbReference>
<evidence type="ECO:0000256" key="10">
    <source>
        <dbReference type="ARBA" id="ARBA00023239"/>
    </source>
</evidence>
<comment type="caution">
    <text evidence="13">Lacks conserved residue(s) required for the propagation of feature annotation.</text>
</comment>
<keyword evidence="8" id="KW-0411">Iron-sulfur</keyword>
<evidence type="ECO:0000259" key="14">
    <source>
        <dbReference type="SMART" id="SM00478"/>
    </source>
</evidence>
<dbReference type="InterPro" id="IPR023170">
    <property type="entry name" value="HhH_base_excis_C"/>
</dbReference>
<keyword evidence="7" id="KW-0408">Iron</keyword>
<organism evidence="15 16">
    <name type="scientific">Clavelina lepadiformis</name>
    <name type="common">Light-bulb sea squirt</name>
    <name type="synonym">Ascidia lepadiformis</name>
    <dbReference type="NCBI Taxonomy" id="159417"/>
    <lineage>
        <taxon>Eukaryota</taxon>
        <taxon>Metazoa</taxon>
        <taxon>Chordata</taxon>
        <taxon>Tunicata</taxon>
        <taxon>Ascidiacea</taxon>
        <taxon>Aplousobranchia</taxon>
        <taxon>Clavelinidae</taxon>
        <taxon>Clavelina</taxon>
    </lineage>
</organism>
<keyword evidence="13" id="KW-0496">Mitochondrion</keyword>
<evidence type="ECO:0000256" key="4">
    <source>
        <dbReference type="ARBA" id="ARBA00022723"/>
    </source>
</evidence>
<sequence length="312" mass="35947">MLRMLNNAPTNTSMYFGPCTRTRKRTALQENVSPTSLEKEIKIEPGLIVKTEPNQSLSGKVAKKAKQVKTEKKIRPKLEIGFEPPHWQTQFDNIRQMRKKKDAPVDKMGCERCTEDKYTEKEKRYHILVSLMLSSQTKDHITHAAMQRLHDYGLSIKSIVKISDKKLGELIYPVGFWKKKVDYLKKTAAMLQRDYENDIPHSVEELIKLPGVGPKMAYLAMNCAWNEVVGIGVDVHVHRISNRLAWTRKKTTDPEQTRKELESWLPQNMWKEANWLLVGFGQQICLPVNPKCADCLNRNICPASTAKMRCKK</sequence>
<comment type="catalytic activity">
    <reaction evidence="12 13">
        <text>2'-deoxyribonucleotide-(2'-deoxyribose 5'-phosphate)-2'-deoxyribonucleotide-DNA = a 3'-end 2'-deoxyribonucleotide-(2,3-dehydro-2,3-deoxyribose 5'-phosphate)-DNA + a 5'-end 5'-phospho-2'-deoxyribonucleoside-DNA + H(+)</text>
        <dbReference type="Rhea" id="RHEA:66592"/>
        <dbReference type="Rhea" id="RHEA-COMP:13180"/>
        <dbReference type="Rhea" id="RHEA-COMP:16897"/>
        <dbReference type="Rhea" id="RHEA-COMP:17067"/>
        <dbReference type="ChEBI" id="CHEBI:15378"/>
        <dbReference type="ChEBI" id="CHEBI:136412"/>
        <dbReference type="ChEBI" id="CHEBI:157695"/>
        <dbReference type="ChEBI" id="CHEBI:167181"/>
        <dbReference type="EC" id="4.2.99.18"/>
    </reaction>
</comment>
<evidence type="ECO:0000256" key="13">
    <source>
        <dbReference type="HAMAP-Rule" id="MF_03183"/>
    </source>
</evidence>
<feature type="domain" description="HhH-GPD" evidence="14">
    <location>
        <begin position="133"/>
        <end position="283"/>
    </location>
</feature>
<dbReference type="EMBL" id="CAWYQH010000152">
    <property type="protein sequence ID" value="CAK8695739.1"/>
    <property type="molecule type" value="Genomic_DNA"/>
</dbReference>
<gene>
    <name evidence="13" type="primary">NTH1</name>
    <name evidence="15" type="ORF">CVLEPA_LOCUS28966</name>
</gene>
<evidence type="ECO:0000256" key="11">
    <source>
        <dbReference type="ARBA" id="ARBA00023295"/>
    </source>
</evidence>
<evidence type="ECO:0000256" key="1">
    <source>
        <dbReference type="ARBA" id="ARBA00001966"/>
    </source>
</evidence>
<dbReference type="InterPro" id="IPR004036">
    <property type="entry name" value="Endonuclease-III-like_CS2"/>
</dbReference>
<evidence type="ECO:0000256" key="6">
    <source>
        <dbReference type="ARBA" id="ARBA00022801"/>
    </source>
</evidence>
<comment type="similarity">
    <text evidence="2 13">Belongs to the Nth/MutY family.</text>
</comment>
<dbReference type="PANTHER" id="PTHR43286:SF1">
    <property type="entry name" value="ENDONUCLEASE III-LIKE PROTEIN 1"/>
    <property type="match status" value="1"/>
</dbReference>
<evidence type="ECO:0000256" key="12">
    <source>
        <dbReference type="ARBA" id="ARBA00044632"/>
    </source>
</evidence>
<comment type="caution">
    <text evidence="15">The sequence shown here is derived from an EMBL/GenBank/DDBJ whole genome shotgun (WGS) entry which is preliminary data.</text>
</comment>
<dbReference type="CDD" id="cd00056">
    <property type="entry name" value="ENDO3c"/>
    <property type="match status" value="1"/>
</dbReference>
<evidence type="ECO:0000313" key="16">
    <source>
        <dbReference type="Proteomes" id="UP001642483"/>
    </source>
</evidence>
<dbReference type="InterPro" id="IPR000445">
    <property type="entry name" value="HhH_motif"/>
</dbReference>
<dbReference type="EC" id="4.2.99.18" evidence="13"/>
<reference evidence="15 16" key="1">
    <citation type="submission" date="2024-02" db="EMBL/GenBank/DDBJ databases">
        <authorList>
            <person name="Daric V."/>
            <person name="Darras S."/>
        </authorList>
    </citation>
    <scope>NUCLEOTIDE SEQUENCE [LARGE SCALE GENOMIC DNA]</scope>
</reference>
<dbReference type="Proteomes" id="UP001642483">
    <property type="component" value="Unassembled WGS sequence"/>
</dbReference>
<evidence type="ECO:0000313" key="15">
    <source>
        <dbReference type="EMBL" id="CAK8695739.1"/>
    </source>
</evidence>
<dbReference type="InterPro" id="IPR003265">
    <property type="entry name" value="HhH-GPD_domain"/>
</dbReference>
<keyword evidence="4" id="KW-0479">Metal-binding</keyword>
<keyword evidence="16" id="KW-1185">Reference proteome</keyword>
<keyword evidence="13" id="KW-0539">Nucleus</keyword>
<keyword evidence="10 13" id="KW-0456">Lyase</keyword>
<comment type="subcellular location">
    <subcellularLocation>
        <location evidence="13">Nucleus</location>
    </subcellularLocation>
    <subcellularLocation>
        <location evidence="13">Mitochondrion</location>
    </subcellularLocation>
</comment>
<dbReference type="Pfam" id="PF00633">
    <property type="entry name" value="HHH"/>
    <property type="match status" value="1"/>
</dbReference>
<dbReference type="InterPro" id="IPR004035">
    <property type="entry name" value="Endouclease-III_FeS-bd_BS"/>
</dbReference>
<proteinExistence type="inferred from homology"/>
<keyword evidence="9 13" id="KW-0234">DNA repair</keyword>
<dbReference type="PANTHER" id="PTHR43286">
    <property type="entry name" value="ENDONUCLEASE III-LIKE PROTEIN 1"/>
    <property type="match status" value="1"/>
</dbReference>
<dbReference type="EC" id="3.2.2.-" evidence="13"/>
<keyword evidence="3" id="KW-0004">4Fe-4S</keyword>
<protein>
    <recommendedName>
        <fullName evidence="13">Endonuclease III homolog</fullName>
        <ecNumber evidence="13">3.2.2.-</ecNumber>
        <ecNumber evidence="13">4.2.99.18</ecNumber>
    </recommendedName>
    <alternativeName>
        <fullName evidence="13">Bifunctional DNA N-glycosylase/DNA-(apurinic or apyrimidinic site) lyase</fullName>
        <shortName evidence="13">DNA glycosylase/AP lyase</shortName>
    </alternativeName>
</protein>
<dbReference type="SMART" id="SM00478">
    <property type="entry name" value="ENDO3c"/>
    <property type="match status" value="1"/>
</dbReference>
<dbReference type="InterPro" id="IPR011257">
    <property type="entry name" value="DNA_glycosylase"/>
</dbReference>
<dbReference type="Pfam" id="PF00730">
    <property type="entry name" value="HhH-GPD"/>
    <property type="match status" value="1"/>
</dbReference>
<dbReference type="PROSITE" id="PS00764">
    <property type="entry name" value="ENDONUCLEASE_III_1"/>
    <property type="match status" value="1"/>
</dbReference>
<dbReference type="PROSITE" id="PS01155">
    <property type="entry name" value="ENDONUCLEASE_III_2"/>
    <property type="match status" value="1"/>
</dbReference>
<evidence type="ECO:0000256" key="7">
    <source>
        <dbReference type="ARBA" id="ARBA00023004"/>
    </source>
</evidence>
<evidence type="ECO:0000256" key="5">
    <source>
        <dbReference type="ARBA" id="ARBA00022763"/>
    </source>
</evidence>
<dbReference type="HAMAP" id="MF_03183">
    <property type="entry name" value="Endonuclease_III_Nth"/>
    <property type="match status" value="1"/>
</dbReference>
<comment type="cofactor">
    <cofactor evidence="1">
        <name>[4Fe-4S] cluster</name>
        <dbReference type="ChEBI" id="CHEBI:49883"/>
    </cofactor>
</comment>
<keyword evidence="5 13" id="KW-0227">DNA damage</keyword>
<keyword evidence="11 13" id="KW-0326">Glycosidase</keyword>
<evidence type="ECO:0000256" key="9">
    <source>
        <dbReference type="ARBA" id="ARBA00023204"/>
    </source>
</evidence>
<keyword evidence="6 13" id="KW-0378">Hydrolase</keyword>
<dbReference type="Gene3D" id="1.10.340.30">
    <property type="entry name" value="Hypothetical protein, domain 2"/>
    <property type="match status" value="1"/>
</dbReference>
<evidence type="ECO:0000256" key="3">
    <source>
        <dbReference type="ARBA" id="ARBA00022485"/>
    </source>
</evidence>
<comment type="function">
    <text evidence="13">Bifunctional DNA N-glycosylase with associated apurinic/apyrimidinic (AP) lyase function that catalyzes the first step in base excision repair (BER), the primary repair pathway for the repair of oxidative DNA damage. The DNA N-glycosylase activity releases the damaged DNA base from DNA by cleaving the N-glycosidic bond, leaving an AP site. The AP lyase activity cleaves the phosphodiester bond 3' to the AP site by a beta-elimination. Primarily recognizes and repairs oxidative base damage of pyrimidines.</text>
</comment>
<evidence type="ECO:0000256" key="8">
    <source>
        <dbReference type="ARBA" id="ARBA00023014"/>
    </source>
</evidence>
<evidence type="ECO:0000256" key="2">
    <source>
        <dbReference type="ARBA" id="ARBA00008343"/>
    </source>
</evidence>
<dbReference type="InterPro" id="IPR030841">
    <property type="entry name" value="NTH1"/>
</dbReference>
<name>A0ABP0GVI2_CLALP</name>
<accession>A0ABP0GVI2</accession>